<dbReference type="Pfam" id="PF03364">
    <property type="entry name" value="Polyketide_cyc"/>
    <property type="match status" value="1"/>
</dbReference>
<evidence type="ECO:0000313" key="7">
    <source>
        <dbReference type="Proteomes" id="UP001172684"/>
    </source>
</evidence>
<feature type="compositionally biased region" description="Basic and acidic residues" evidence="4">
    <location>
        <begin position="191"/>
        <end position="200"/>
    </location>
</feature>
<proteinExistence type="inferred from homology"/>
<evidence type="ECO:0000256" key="1">
    <source>
        <dbReference type="ARBA" id="ARBA00006885"/>
    </source>
</evidence>
<sequence length="275" mass="30098">MKVARLPPPLRAQLLQAPRSCPRPHSLLHQQTRTFFPNPLSSATPTQNLTASRTLPYPASAIYSIIADVPKYSTFLPYCQESSITRWSSPDSNGKRWPSEAKLVVGWQNITETFHSRIYCVPERIVEAVGGNSATSLKGDEIAHHDISDPSPNTARESENSPLLTHLLTRWTIQPFPYKPAPTQPGAQPRPQDKTNEPAKEQTQVSLSIEYQFASPLYSTMSAAVAPKVAGHLIEAFEKRVRALLGEPDMGGPGMGGTQDVPGTREGVVRGGQEP</sequence>
<evidence type="ECO:0000313" key="6">
    <source>
        <dbReference type="EMBL" id="KAJ9668885.1"/>
    </source>
</evidence>
<evidence type="ECO:0000259" key="5">
    <source>
        <dbReference type="Pfam" id="PF03364"/>
    </source>
</evidence>
<dbReference type="SUPFAM" id="SSF55961">
    <property type="entry name" value="Bet v1-like"/>
    <property type="match status" value="1"/>
</dbReference>
<dbReference type="PANTHER" id="PTHR12901:SF10">
    <property type="entry name" value="COENZYME Q-BINDING PROTEIN COQ10, MITOCHONDRIAL"/>
    <property type="match status" value="1"/>
</dbReference>
<evidence type="ECO:0000256" key="2">
    <source>
        <dbReference type="ARBA" id="ARBA00011814"/>
    </source>
</evidence>
<name>A0ABQ9P2U5_9PEZI</name>
<protein>
    <submittedName>
        <fullName evidence="6">Coenzyme Q-binding protein coq10, mitochondrial</fullName>
    </submittedName>
</protein>
<comment type="function">
    <text evidence="3">Required for the function of coenzyme Q in the respiratory chain. May serve as a chaperone or may be involved in the transport of Q6 from its site of synthesis to the catalytic sites of the respiratory complexes.</text>
</comment>
<dbReference type="PANTHER" id="PTHR12901">
    <property type="entry name" value="SPERM PROTEIN HOMOLOG"/>
    <property type="match status" value="1"/>
</dbReference>
<feature type="region of interest" description="Disordered" evidence="4">
    <location>
        <begin position="246"/>
        <end position="275"/>
    </location>
</feature>
<comment type="caution">
    <text evidence="6">The sequence shown here is derived from an EMBL/GenBank/DDBJ whole genome shotgun (WGS) entry which is preliminary data.</text>
</comment>
<keyword evidence="7" id="KW-1185">Reference proteome</keyword>
<feature type="region of interest" description="Disordered" evidence="4">
    <location>
        <begin position="175"/>
        <end position="202"/>
    </location>
</feature>
<evidence type="ECO:0000256" key="3">
    <source>
        <dbReference type="ARBA" id="ARBA00024947"/>
    </source>
</evidence>
<dbReference type="Proteomes" id="UP001172684">
    <property type="component" value="Unassembled WGS sequence"/>
</dbReference>
<feature type="domain" description="Coenzyme Q-binding protein COQ10 START" evidence="5">
    <location>
        <begin position="55"/>
        <end position="238"/>
    </location>
</feature>
<dbReference type="InterPro" id="IPR044996">
    <property type="entry name" value="COQ10-like"/>
</dbReference>
<dbReference type="InterPro" id="IPR023393">
    <property type="entry name" value="START-like_dom_sf"/>
</dbReference>
<dbReference type="CDD" id="cd07813">
    <property type="entry name" value="COQ10p_like"/>
    <property type="match status" value="1"/>
</dbReference>
<evidence type="ECO:0000256" key="4">
    <source>
        <dbReference type="SAM" id="MobiDB-lite"/>
    </source>
</evidence>
<gene>
    <name evidence="6" type="primary">COQ10</name>
    <name evidence="6" type="ORF">H2201_001131</name>
</gene>
<accession>A0ABQ9P2U5</accession>
<comment type="subunit">
    <text evidence="2">Interacts with coenzyme Q.</text>
</comment>
<dbReference type="EMBL" id="JAPDRL010000005">
    <property type="protein sequence ID" value="KAJ9668885.1"/>
    <property type="molecule type" value="Genomic_DNA"/>
</dbReference>
<organism evidence="6 7">
    <name type="scientific">Coniosporium apollinis</name>
    <dbReference type="NCBI Taxonomy" id="61459"/>
    <lineage>
        <taxon>Eukaryota</taxon>
        <taxon>Fungi</taxon>
        <taxon>Dikarya</taxon>
        <taxon>Ascomycota</taxon>
        <taxon>Pezizomycotina</taxon>
        <taxon>Dothideomycetes</taxon>
        <taxon>Dothideomycetes incertae sedis</taxon>
        <taxon>Coniosporium</taxon>
    </lineage>
</organism>
<comment type="similarity">
    <text evidence="1">Belongs to the COQ10 family.</text>
</comment>
<dbReference type="InterPro" id="IPR005031">
    <property type="entry name" value="COQ10_START"/>
</dbReference>
<dbReference type="Gene3D" id="3.30.530.20">
    <property type="match status" value="1"/>
</dbReference>
<reference evidence="6" key="1">
    <citation type="submission" date="2022-10" db="EMBL/GenBank/DDBJ databases">
        <title>Culturing micro-colonial fungi from biological soil crusts in the Mojave desert and describing Neophaeococcomyces mojavensis, and introducing the new genera and species Taxawa tesnikishii.</title>
        <authorList>
            <person name="Kurbessoian T."/>
            <person name="Stajich J.E."/>
        </authorList>
    </citation>
    <scope>NUCLEOTIDE SEQUENCE</scope>
    <source>
        <strain evidence="6">TK_1</strain>
    </source>
</reference>